<dbReference type="UniPathway" id="UPA00333">
    <property type="reaction ID" value="UER00454"/>
</dbReference>
<keyword evidence="2 5" id="KW-0378">Hydrolase</keyword>
<dbReference type="InterPro" id="IPR027519">
    <property type="entry name" value="KFase_ver/fungi-typ"/>
</dbReference>
<feature type="domain" description="Alpha/beta hydrolase fold-3" evidence="6">
    <location>
        <begin position="91"/>
        <end position="280"/>
    </location>
</feature>
<sequence>MELPSCVREGEAPWKKMSKEELQTQYSPSKWAIHREAEETLKTFSQIGEQATKKARASRKNLLGVAYGDHEAEKLDIYFPMGESEVWPLFMFIHGGYWQSGSKDQSAFVVNPLTGQKVAVVIVGYDIAPKGTLDLMVDQVTRSISFLQKQFPRNEGIYLCGHSAGAHLATMMLLTDWTKQEVTPNLKGLFLVSGIYDLEPIIHTTMNESLSLTLEAAQRNSPQLLLEATQTQPGDPAAQVLVIVGQQDSPEFKRQSKNFYKMLLQKGWNASFEEFQDVDHFEIVWNLTREDFELTQVILKTIFQES</sequence>
<dbReference type="GO" id="GO:0034354">
    <property type="term" value="P:'de novo' NAD+ biosynthetic process from L-tryptophan"/>
    <property type="evidence" value="ECO:0007669"/>
    <property type="project" value="UniProtKB-UniRule"/>
</dbReference>
<dbReference type="FunCoup" id="A0A1S3AIY3">
    <property type="interactions" value="102"/>
</dbReference>
<dbReference type="InParanoid" id="A0A1S3AIY3"/>
<dbReference type="GO" id="GO:0005829">
    <property type="term" value="C:cytosol"/>
    <property type="evidence" value="ECO:0007669"/>
    <property type="project" value="UniProtKB-SubCell"/>
</dbReference>
<dbReference type="InterPro" id="IPR050300">
    <property type="entry name" value="GDXG_lipolytic_enzyme"/>
</dbReference>
<gene>
    <name evidence="5 8" type="primary">AFMID</name>
</gene>
<dbReference type="AlphaFoldDB" id="A0A1S3AIY3"/>
<dbReference type="eggNOG" id="KOG4627">
    <property type="taxonomic scope" value="Eukaryota"/>
</dbReference>
<evidence type="ECO:0000259" key="6">
    <source>
        <dbReference type="Pfam" id="PF07859"/>
    </source>
</evidence>
<evidence type="ECO:0000256" key="5">
    <source>
        <dbReference type="HAMAP-Rule" id="MF_03014"/>
    </source>
</evidence>
<proteinExistence type="inferred from homology"/>
<keyword evidence="7" id="KW-1185">Reference proteome</keyword>
<comment type="function">
    <text evidence="5">Catalyzes the hydrolysis of N-formyl-L-kynurenine to L-kynurenine, the second step in the kynurenine pathway of tryptophan degradation. Kynurenine may be further oxidized to nicotinic acid, NAD(H) and NADP(H). Required for elimination of toxic metabolites.</text>
</comment>
<dbReference type="GeneID" id="103124814"/>
<reference evidence="8" key="1">
    <citation type="submission" date="2025-08" db="UniProtKB">
        <authorList>
            <consortium name="RefSeq"/>
        </authorList>
    </citation>
    <scope>IDENTIFICATION</scope>
</reference>
<comment type="domain">
    <text evidence="5">The main chain amide nitrogen atoms of the second glycine and its adjacent residue in the HGGXW motif define the oxyanion hole, and stabilize the oxyanion that forms during the nucleophilic attack by the catalytic serine during substrate cleavage.</text>
</comment>
<dbReference type="Gene3D" id="3.40.50.1820">
    <property type="entry name" value="alpha/beta hydrolase"/>
    <property type="match status" value="1"/>
</dbReference>
<dbReference type="PANTHER" id="PTHR48081">
    <property type="entry name" value="AB HYDROLASE SUPERFAMILY PROTEIN C4A8.06C"/>
    <property type="match status" value="1"/>
</dbReference>
<keyword evidence="4 5" id="KW-0539">Nucleus</keyword>
<protein>
    <recommendedName>
        <fullName evidence="5">Kynurenine formamidase</fullName>
        <shortName evidence="5">KFA</shortName>
        <shortName evidence="5">KFase</shortName>
        <ecNumber evidence="5">3.5.1.9</ecNumber>
    </recommendedName>
    <alternativeName>
        <fullName evidence="5">Arylformamidase</fullName>
    </alternativeName>
    <alternativeName>
        <fullName evidence="5">N-formylkynurenine formamidase</fullName>
        <shortName evidence="5">FKF</shortName>
    </alternativeName>
</protein>
<dbReference type="CTD" id="125061"/>
<keyword evidence="3 5" id="KW-0823">Tryptophan catabolism</keyword>
<name>A0A1S3AIY3_ERIEU</name>
<dbReference type="InterPro" id="IPR013094">
    <property type="entry name" value="AB_hydrolase_3"/>
</dbReference>
<evidence type="ECO:0000256" key="2">
    <source>
        <dbReference type="ARBA" id="ARBA00022801"/>
    </source>
</evidence>
<evidence type="ECO:0000256" key="3">
    <source>
        <dbReference type="ARBA" id="ARBA00023079"/>
    </source>
</evidence>
<organism evidence="7 8">
    <name type="scientific">Erinaceus europaeus</name>
    <name type="common">Western European hedgehog</name>
    <dbReference type="NCBI Taxonomy" id="9365"/>
    <lineage>
        <taxon>Eukaryota</taxon>
        <taxon>Metazoa</taxon>
        <taxon>Chordata</taxon>
        <taxon>Craniata</taxon>
        <taxon>Vertebrata</taxon>
        <taxon>Euteleostomi</taxon>
        <taxon>Mammalia</taxon>
        <taxon>Eutheria</taxon>
        <taxon>Laurasiatheria</taxon>
        <taxon>Eulipotyphla</taxon>
        <taxon>Erinaceidae</taxon>
        <taxon>Erinaceinae</taxon>
        <taxon>Erinaceus</taxon>
    </lineage>
</organism>
<dbReference type="InterPro" id="IPR029058">
    <property type="entry name" value="AB_hydrolase_fold"/>
</dbReference>
<feature type="short sequence motif" description="HGGXW" evidence="5">
    <location>
        <begin position="94"/>
        <end position="98"/>
    </location>
</feature>
<dbReference type="HAMAP" id="MF_03014">
    <property type="entry name" value="KFase"/>
    <property type="match status" value="1"/>
</dbReference>
<feature type="active site" evidence="5">
    <location>
        <position position="248"/>
    </location>
</feature>
<dbReference type="GO" id="GO:0004061">
    <property type="term" value="F:arylformamidase activity"/>
    <property type="evidence" value="ECO:0007669"/>
    <property type="project" value="UniProtKB-UniRule"/>
</dbReference>
<evidence type="ECO:0000256" key="4">
    <source>
        <dbReference type="ARBA" id="ARBA00023242"/>
    </source>
</evidence>
<dbReference type="STRING" id="9365.ENSEEUP00000002163"/>
<accession>A0A1S3AIY3</accession>
<dbReference type="Pfam" id="PF07859">
    <property type="entry name" value="Abhydrolase_3"/>
    <property type="match status" value="1"/>
</dbReference>
<dbReference type="SUPFAM" id="SSF53474">
    <property type="entry name" value="alpha/beta-Hydrolases"/>
    <property type="match status" value="1"/>
</dbReference>
<feature type="active site" description="Nucleophile" evidence="5">
    <location>
        <position position="163"/>
    </location>
</feature>
<evidence type="ECO:0000256" key="1">
    <source>
        <dbReference type="ARBA" id="ARBA00022490"/>
    </source>
</evidence>
<evidence type="ECO:0000313" key="8">
    <source>
        <dbReference type="RefSeq" id="XP_007535631.1"/>
    </source>
</evidence>
<comment type="similarity">
    <text evidence="5">Belongs to the kynurenine formamidase family.</text>
</comment>
<dbReference type="GO" id="GO:0005634">
    <property type="term" value="C:nucleus"/>
    <property type="evidence" value="ECO:0007669"/>
    <property type="project" value="UniProtKB-SubCell"/>
</dbReference>
<comment type="subcellular location">
    <subcellularLocation>
        <location evidence="5">Cytoplasm</location>
        <location evidence="5">Cytosol</location>
    </subcellularLocation>
    <subcellularLocation>
        <location evidence="5">Nucleus</location>
    </subcellularLocation>
    <text evidence="5">Predominantly cytosolic. Some fraction is nuclear.</text>
</comment>
<comment type="catalytic activity">
    <reaction evidence="5">
        <text>N-formyl-L-kynurenine + H2O = L-kynurenine + formate + H(+)</text>
        <dbReference type="Rhea" id="RHEA:13009"/>
        <dbReference type="ChEBI" id="CHEBI:15377"/>
        <dbReference type="ChEBI" id="CHEBI:15378"/>
        <dbReference type="ChEBI" id="CHEBI:15740"/>
        <dbReference type="ChEBI" id="CHEBI:57959"/>
        <dbReference type="ChEBI" id="CHEBI:58629"/>
        <dbReference type="EC" id="3.5.1.9"/>
    </reaction>
</comment>
<feature type="active site" evidence="5">
    <location>
        <position position="280"/>
    </location>
</feature>
<dbReference type="RefSeq" id="XP_007535631.1">
    <property type="nucleotide sequence ID" value="XM_007535569.3"/>
</dbReference>
<dbReference type="FunFam" id="3.40.50.1820:FF:000134">
    <property type="entry name" value="Kynurenine formamidase"/>
    <property type="match status" value="1"/>
</dbReference>
<comment type="pathway">
    <text evidence="5">Amino-acid degradation; L-tryptophan degradation via kynurenine pathway; L-kynurenine from L-tryptophan: step 2/2.</text>
</comment>
<comment type="subunit">
    <text evidence="5">Homodimer.</text>
</comment>
<dbReference type="PANTHER" id="PTHR48081:SF33">
    <property type="entry name" value="KYNURENINE FORMAMIDASE"/>
    <property type="match status" value="1"/>
</dbReference>
<dbReference type="EC" id="3.5.1.9" evidence="5"/>
<dbReference type="Proteomes" id="UP001652624">
    <property type="component" value="Chromosome 12"/>
</dbReference>
<dbReference type="GO" id="GO:0019441">
    <property type="term" value="P:L-tryptophan catabolic process to kynurenine"/>
    <property type="evidence" value="ECO:0007669"/>
    <property type="project" value="UniProtKB-UniRule"/>
</dbReference>
<evidence type="ECO:0000313" key="7">
    <source>
        <dbReference type="Proteomes" id="UP001652624"/>
    </source>
</evidence>
<keyword evidence="1 5" id="KW-0963">Cytoplasm</keyword>
<dbReference type="OrthoDB" id="433474at2759"/>